<sequence>MFFAFTYDRKKPQPAPPTTAETLHERRQDAYPNGSMTSVFSLSQPSTNTHNSEHPVPSYAIAVDVLVLPQPERDREGQQETWIVDGQPPRPLARGQVVTLRATTHVIGAWHVSKVETLTRHWVTFRLSGGNTGLRIRTPIPWAHLCDFDGFSHTTLYHTLPNVPPPHHSFAHKSAFQNPHDNPYEFDITPGDEHRLWEQMTRHPRTKALLTSLQRNGEETEEGVTAE</sequence>
<feature type="region of interest" description="Disordered" evidence="1">
    <location>
        <begin position="1"/>
        <end position="23"/>
    </location>
</feature>
<proteinExistence type="predicted"/>
<dbReference type="Proteomes" id="UP000298390">
    <property type="component" value="Unassembled WGS sequence"/>
</dbReference>
<accession>A0A4Y9Y6E1</accession>
<protein>
    <submittedName>
        <fullName evidence="2">Uncharacterized protein</fullName>
    </submittedName>
</protein>
<name>A0A4Y9Y6E1_9APHY</name>
<dbReference type="AlphaFoldDB" id="A0A4Y9Y6E1"/>
<evidence type="ECO:0000313" key="2">
    <source>
        <dbReference type="EMBL" id="TFY58084.1"/>
    </source>
</evidence>
<organism evidence="2 3">
    <name type="scientific">Rhodofomes roseus</name>
    <dbReference type="NCBI Taxonomy" id="34475"/>
    <lineage>
        <taxon>Eukaryota</taxon>
        <taxon>Fungi</taxon>
        <taxon>Dikarya</taxon>
        <taxon>Basidiomycota</taxon>
        <taxon>Agaricomycotina</taxon>
        <taxon>Agaricomycetes</taxon>
        <taxon>Polyporales</taxon>
        <taxon>Rhodofomes</taxon>
    </lineage>
</organism>
<reference evidence="2 3" key="1">
    <citation type="submission" date="2019-01" db="EMBL/GenBank/DDBJ databases">
        <title>Genome sequencing of the rare red list fungi Fomitopsis rosea.</title>
        <authorList>
            <person name="Buettner E."/>
            <person name="Kellner H."/>
        </authorList>
    </citation>
    <scope>NUCLEOTIDE SEQUENCE [LARGE SCALE GENOMIC DNA]</scope>
    <source>
        <strain evidence="2 3">DSM 105464</strain>
    </source>
</reference>
<evidence type="ECO:0000256" key="1">
    <source>
        <dbReference type="SAM" id="MobiDB-lite"/>
    </source>
</evidence>
<comment type="caution">
    <text evidence="2">The sequence shown here is derived from an EMBL/GenBank/DDBJ whole genome shotgun (WGS) entry which is preliminary data.</text>
</comment>
<gene>
    <name evidence="2" type="ORF">EVJ58_g6635</name>
</gene>
<evidence type="ECO:0000313" key="3">
    <source>
        <dbReference type="Proteomes" id="UP000298390"/>
    </source>
</evidence>
<dbReference type="EMBL" id="SEKV01000382">
    <property type="protein sequence ID" value="TFY58084.1"/>
    <property type="molecule type" value="Genomic_DNA"/>
</dbReference>